<dbReference type="Gene3D" id="1.10.8.200">
    <property type="entry name" value="Replisome organizer (g39p helicase loader/inhibitor protein)"/>
    <property type="match status" value="1"/>
</dbReference>
<evidence type="ECO:0000313" key="1">
    <source>
        <dbReference type="EMBL" id="OMD55283.1"/>
    </source>
</evidence>
<reference evidence="1 2" key="1">
    <citation type="submission" date="2016-10" db="EMBL/GenBank/DDBJ databases">
        <title>Paenibacillus species isolates.</title>
        <authorList>
            <person name="Beno S.M."/>
        </authorList>
    </citation>
    <scope>NUCLEOTIDE SEQUENCE [LARGE SCALE GENOMIC DNA]</scope>
    <source>
        <strain evidence="1 2">FSL R5-0923</strain>
    </source>
</reference>
<accession>A0ABX3HV94</accession>
<keyword evidence="2" id="KW-1185">Reference proteome</keyword>
<proteinExistence type="predicted"/>
<dbReference type="EMBL" id="MPTD01000002">
    <property type="protein sequence ID" value="OMD55283.1"/>
    <property type="molecule type" value="Genomic_DNA"/>
</dbReference>
<dbReference type="Proteomes" id="UP000187313">
    <property type="component" value="Unassembled WGS sequence"/>
</dbReference>
<sequence>METDAETAAHNLRDHIKQSKFQPTIHEIVKPNEEVIFKRRKQLAIQQEKENEDRMRLAVPPPWKTLGITKSEYEDQIIAEMALGKGDE</sequence>
<evidence type="ECO:0000313" key="2">
    <source>
        <dbReference type="Proteomes" id="UP000187313"/>
    </source>
</evidence>
<name>A0ABX3HV94_9BACL</name>
<protein>
    <submittedName>
        <fullName evidence="1">Uncharacterized protein</fullName>
    </submittedName>
</protein>
<comment type="caution">
    <text evidence="1">The sequence shown here is derived from an EMBL/GenBank/DDBJ whole genome shotgun (WGS) entry which is preliminary data.</text>
</comment>
<gene>
    <name evidence="1" type="ORF">BSK51_04310</name>
</gene>
<organism evidence="1 2">
    <name type="scientific">Paenibacillus odorifer</name>
    <dbReference type="NCBI Taxonomy" id="189426"/>
    <lineage>
        <taxon>Bacteria</taxon>
        <taxon>Bacillati</taxon>
        <taxon>Bacillota</taxon>
        <taxon>Bacilli</taxon>
        <taxon>Bacillales</taxon>
        <taxon>Paenibacillaceae</taxon>
        <taxon>Paenibacillus</taxon>
    </lineage>
</organism>